<proteinExistence type="predicted"/>
<reference evidence="1" key="1">
    <citation type="submission" date="2023-06" db="EMBL/GenBank/DDBJ databases">
        <authorList>
            <person name="Kurt Z."/>
        </authorList>
    </citation>
    <scope>NUCLEOTIDE SEQUENCE</scope>
</reference>
<organism evidence="1">
    <name type="scientific">Hexamita inflata</name>
    <dbReference type="NCBI Taxonomy" id="28002"/>
    <lineage>
        <taxon>Eukaryota</taxon>
        <taxon>Metamonada</taxon>
        <taxon>Diplomonadida</taxon>
        <taxon>Hexamitidae</taxon>
        <taxon>Hexamitinae</taxon>
        <taxon>Hexamita</taxon>
    </lineage>
</organism>
<evidence type="ECO:0000313" key="2">
    <source>
        <dbReference type="EMBL" id="CAL6049844.1"/>
    </source>
</evidence>
<dbReference type="AlphaFoldDB" id="A0AA86UAA7"/>
<gene>
    <name evidence="1" type="ORF">HINF_LOCUS32521</name>
    <name evidence="2" type="ORF">HINF_LOCUS43601</name>
</gene>
<protein>
    <submittedName>
        <fullName evidence="2">Hypothetical_protein</fullName>
    </submittedName>
</protein>
<reference evidence="2 3" key="2">
    <citation type="submission" date="2024-07" db="EMBL/GenBank/DDBJ databases">
        <authorList>
            <person name="Akdeniz Z."/>
        </authorList>
    </citation>
    <scope>NUCLEOTIDE SEQUENCE [LARGE SCALE GENOMIC DNA]</scope>
</reference>
<comment type="caution">
    <text evidence="1">The sequence shown here is derived from an EMBL/GenBank/DDBJ whole genome shotgun (WGS) entry which is preliminary data.</text>
</comment>
<dbReference type="Proteomes" id="UP001642409">
    <property type="component" value="Unassembled WGS sequence"/>
</dbReference>
<dbReference type="EMBL" id="CAXDID020000182">
    <property type="protein sequence ID" value="CAL6049844.1"/>
    <property type="molecule type" value="Genomic_DNA"/>
</dbReference>
<accession>A0AA86UAA7</accession>
<name>A0AA86UAA7_9EUKA</name>
<evidence type="ECO:0000313" key="3">
    <source>
        <dbReference type="Proteomes" id="UP001642409"/>
    </source>
</evidence>
<keyword evidence="3" id="KW-1185">Reference proteome</keyword>
<sequence>MKRVIQPVTQKQLMNFTFNMEPKYIKNFGTSLYKQQVQKEIIKTNYKFENLPQYMSPKSRQRWDQQYKEEQLNKIFEKSPKSSYFMLRQNSQHYAKDANLLSFNSIKLAMSQNNLQQANTDQKIDSDFNFEQDPEYLNESLSNHDSDSLSL</sequence>
<evidence type="ECO:0000313" key="1">
    <source>
        <dbReference type="EMBL" id="CAI9944876.1"/>
    </source>
</evidence>
<dbReference type="EMBL" id="CATOUU010000735">
    <property type="protein sequence ID" value="CAI9944876.1"/>
    <property type="molecule type" value="Genomic_DNA"/>
</dbReference>